<evidence type="ECO:0000313" key="3">
    <source>
        <dbReference type="Proteomes" id="UP000072741"/>
    </source>
</evidence>
<name>A0A147GXX9_9BURK</name>
<dbReference type="PANTHER" id="PTHR43283:SF3">
    <property type="entry name" value="BETA-LACTAMASE FAMILY PROTEIN (AFU_ORTHOLOGUE AFUA_5G07500)"/>
    <property type="match status" value="1"/>
</dbReference>
<gene>
    <name evidence="2" type="ORF">NS331_09845</name>
</gene>
<evidence type="ECO:0000259" key="1">
    <source>
        <dbReference type="Pfam" id="PF00144"/>
    </source>
</evidence>
<sequence>MPEPMNERLDHLQAAIAADVARGHYHGAVIRIGRGGRLDLEAAIGFQDAAHQKPLAADAVFSLFSLTKAFTNLLVLRAVERGQLALTLRVADVIPEFQGAPRDRATLYHLLTHTAGMPGVWTPKPDMFEDDLGELLQAVCENVHGIVEPGARCDYAPVVNHVLMGELLRRTDPQGRAFRDIAREDLFAPLGMHDTSLGVRPDLRARKVVPDIRGVVPIPVRGRHQPGRHSLFEEEVNDAAHVGACSTAADVWRFAEMLRRGGTLDGARIVSPRMLQIARQNHTGDMPNELYRGVALRAGWAPPPAFIGLGFSLRGEGIVHHQFGTLTTPQTFGNYGAGSTMFWVDPELDLSFVCLTTGLLPQAANIARFQRLSDMAVGALA</sequence>
<dbReference type="AlphaFoldDB" id="A0A147GXX9"/>
<dbReference type="InterPro" id="IPR012338">
    <property type="entry name" value="Beta-lactam/transpept-like"/>
</dbReference>
<comment type="caution">
    <text evidence="2">The sequence shown here is derived from an EMBL/GenBank/DDBJ whole genome shotgun (WGS) entry which is preliminary data.</text>
</comment>
<dbReference type="Gene3D" id="3.40.710.10">
    <property type="entry name" value="DD-peptidase/beta-lactamase superfamily"/>
    <property type="match status" value="1"/>
</dbReference>
<keyword evidence="3" id="KW-1185">Reference proteome</keyword>
<reference evidence="2 3" key="1">
    <citation type="journal article" date="2016" name="Front. Microbiol.">
        <title>Genomic Resource of Rice Seed Associated Bacteria.</title>
        <authorList>
            <person name="Midha S."/>
            <person name="Bansal K."/>
            <person name="Sharma S."/>
            <person name="Kumar N."/>
            <person name="Patil P.P."/>
            <person name="Chaudhry V."/>
            <person name="Patil P.B."/>
        </authorList>
    </citation>
    <scope>NUCLEOTIDE SEQUENCE [LARGE SCALE GENOMIC DNA]</scope>
    <source>
        <strain evidence="2 3">NS331</strain>
    </source>
</reference>
<dbReference type="EMBL" id="LDSL01000059">
    <property type="protein sequence ID" value="KTT22276.1"/>
    <property type="molecule type" value="Genomic_DNA"/>
</dbReference>
<protein>
    <recommendedName>
        <fullName evidence="1">Beta-lactamase-related domain-containing protein</fullName>
    </recommendedName>
</protein>
<proteinExistence type="predicted"/>
<accession>A0A147GXX9</accession>
<evidence type="ECO:0000313" key="2">
    <source>
        <dbReference type="EMBL" id="KTT22276.1"/>
    </source>
</evidence>
<feature type="domain" description="Beta-lactamase-related" evidence="1">
    <location>
        <begin position="13"/>
        <end position="364"/>
    </location>
</feature>
<dbReference type="InterPro" id="IPR050789">
    <property type="entry name" value="Diverse_Enzym_Activities"/>
</dbReference>
<dbReference type="PANTHER" id="PTHR43283">
    <property type="entry name" value="BETA-LACTAMASE-RELATED"/>
    <property type="match status" value="1"/>
</dbReference>
<dbReference type="OrthoDB" id="9801061at2"/>
<dbReference type="SUPFAM" id="SSF56601">
    <property type="entry name" value="beta-lactamase/transpeptidase-like"/>
    <property type="match status" value="1"/>
</dbReference>
<organism evidence="2 3">
    <name type="scientific">Pseudacidovorax intermedius</name>
    <dbReference type="NCBI Taxonomy" id="433924"/>
    <lineage>
        <taxon>Bacteria</taxon>
        <taxon>Pseudomonadati</taxon>
        <taxon>Pseudomonadota</taxon>
        <taxon>Betaproteobacteria</taxon>
        <taxon>Burkholderiales</taxon>
        <taxon>Comamonadaceae</taxon>
        <taxon>Pseudacidovorax</taxon>
    </lineage>
</organism>
<dbReference type="Proteomes" id="UP000072741">
    <property type="component" value="Unassembled WGS sequence"/>
</dbReference>
<dbReference type="Pfam" id="PF00144">
    <property type="entry name" value="Beta-lactamase"/>
    <property type="match status" value="1"/>
</dbReference>
<dbReference type="InterPro" id="IPR001466">
    <property type="entry name" value="Beta-lactam-related"/>
</dbReference>